<evidence type="ECO:0000259" key="3">
    <source>
        <dbReference type="Pfam" id="PF20684"/>
    </source>
</evidence>
<proteinExistence type="predicted"/>
<accession>A0A8J2N1T8</accession>
<name>A0A8J2N1T8_9PLEO</name>
<dbReference type="GeneID" id="67017393"/>
<dbReference type="EMBL" id="CAJRGZ010000019">
    <property type="protein sequence ID" value="CAG5159468.1"/>
    <property type="molecule type" value="Genomic_DNA"/>
</dbReference>
<protein>
    <recommendedName>
        <fullName evidence="3">Rhodopsin domain-containing protein</fullName>
    </recommendedName>
</protein>
<feature type="transmembrane region" description="Helical" evidence="2">
    <location>
        <begin position="175"/>
        <end position="198"/>
    </location>
</feature>
<dbReference type="OrthoDB" id="3897607at2759"/>
<dbReference type="Proteomes" id="UP000676310">
    <property type="component" value="Unassembled WGS sequence"/>
</dbReference>
<dbReference type="RefSeq" id="XP_043169152.1">
    <property type="nucleotide sequence ID" value="XM_043313217.1"/>
</dbReference>
<feature type="region of interest" description="Disordered" evidence="1">
    <location>
        <begin position="297"/>
        <end position="377"/>
    </location>
</feature>
<evidence type="ECO:0000313" key="4">
    <source>
        <dbReference type="EMBL" id="CAG5159468.1"/>
    </source>
</evidence>
<evidence type="ECO:0000256" key="2">
    <source>
        <dbReference type="SAM" id="Phobius"/>
    </source>
</evidence>
<feature type="domain" description="Rhodopsin" evidence="3">
    <location>
        <begin position="39"/>
        <end position="274"/>
    </location>
</feature>
<feature type="transmembrane region" description="Helical" evidence="2">
    <location>
        <begin position="56"/>
        <end position="82"/>
    </location>
</feature>
<feature type="transmembrane region" description="Helical" evidence="2">
    <location>
        <begin position="210"/>
        <end position="230"/>
    </location>
</feature>
<reference evidence="4" key="1">
    <citation type="submission" date="2021-05" db="EMBL/GenBank/DDBJ databases">
        <authorList>
            <person name="Stam R."/>
        </authorList>
    </citation>
    <scope>NUCLEOTIDE SEQUENCE</scope>
    <source>
        <strain evidence="4">CS162</strain>
    </source>
</reference>
<sequence>MSATVQDGYRWARVTPDDHSGILYIVTFLAFTYTSLTFFTRIFIRWRMLGLDDAAMLIAQITNVIQFSLLLASLSAGLARSFESLTDEQYSWMVSTYSRGQVFIYISLGFSKTALILLVRRLFIRDMKHAWAVCNVATVVIVTWTLVSAVLVSASCASESLSPRKPSDICHGIEIRYLVVVITDGITDLMLAFIPTYLCRRLQMNIVFKLQVLGVFALRLPLVMLAGLFYKTWKSSLHVENPGVERTTALICQQSQLCFSLIAATIPCLKSFIQSFDTGSGQKAGFGYSSDPGAYGHMSSVHHSTAQSDHGESYPMSRLDRGQNGTSRLRAGASEGAVRVNRKPSIAERSFGTDDGIGELERRSTQESDRKSQHSTQELFIRKDVQFEVKREPVKKGIDTHRPGLLRLPK</sequence>
<keyword evidence="2" id="KW-0812">Transmembrane</keyword>
<feature type="transmembrane region" description="Helical" evidence="2">
    <location>
        <begin position="131"/>
        <end position="155"/>
    </location>
</feature>
<feature type="compositionally biased region" description="Basic and acidic residues" evidence="1">
    <location>
        <begin position="359"/>
        <end position="372"/>
    </location>
</feature>
<evidence type="ECO:0000256" key="1">
    <source>
        <dbReference type="SAM" id="MobiDB-lite"/>
    </source>
</evidence>
<keyword evidence="2" id="KW-0472">Membrane</keyword>
<evidence type="ECO:0000313" key="5">
    <source>
        <dbReference type="Proteomes" id="UP000676310"/>
    </source>
</evidence>
<dbReference type="PANTHER" id="PTHR39614">
    <property type="entry name" value="INTEGRAL MEMBRANE PROTEIN"/>
    <property type="match status" value="1"/>
</dbReference>
<feature type="transmembrane region" description="Helical" evidence="2">
    <location>
        <begin position="22"/>
        <end position="44"/>
    </location>
</feature>
<dbReference type="AlphaFoldDB" id="A0A8J2N1T8"/>
<organism evidence="4 5">
    <name type="scientific">Alternaria atra</name>
    <dbReference type="NCBI Taxonomy" id="119953"/>
    <lineage>
        <taxon>Eukaryota</taxon>
        <taxon>Fungi</taxon>
        <taxon>Dikarya</taxon>
        <taxon>Ascomycota</taxon>
        <taxon>Pezizomycotina</taxon>
        <taxon>Dothideomycetes</taxon>
        <taxon>Pleosporomycetidae</taxon>
        <taxon>Pleosporales</taxon>
        <taxon>Pleosporineae</taxon>
        <taxon>Pleosporaceae</taxon>
        <taxon>Alternaria</taxon>
        <taxon>Alternaria sect. Ulocladioides</taxon>
    </lineage>
</organism>
<dbReference type="PANTHER" id="PTHR39614:SF2">
    <property type="entry name" value="INTEGRAL MEMBRANE PROTEIN"/>
    <property type="match status" value="1"/>
</dbReference>
<dbReference type="Pfam" id="PF20684">
    <property type="entry name" value="Fung_rhodopsin"/>
    <property type="match status" value="1"/>
</dbReference>
<keyword evidence="2" id="KW-1133">Transmembrane helix</keyword>
<keyword evidence="5" id="KW-1185">Reference proteome</keyword>
<dbReference type="InterPro" id="IPR049326">
    <property type="entry name" value="Rhodopsin_dom_fungi"/>
</dbReference>
<feature type="transmembrane region" description="Helical" evidence="2">
    <location>
        <begin position="102"/>
        <end position="119"/>
    </location>
</feature>
<gene>
    <name evidence="4" type="ORF">ALTATR162_LOCUS5598</name>
</gene>
<comment type="caution">
    <text evidence="4">The sequence shown here is derived from an EMBL/GenBank/DDBJ whole genome shotgun (WGS) entry which is preliminary data.</text>
</comment>